<keyword evidence="1" id="KW-0645">Protease</keyword>
<protein>
    <submittedName>
        <fullName evidence="7">Peptidase</fullName>
    </submittedName>
</protein>
<evidence type="ECO:0000256" key="1">
    <source>
        <dbReference type="ARBA" id="ARBA00022670"/>
    </source>
</evidence>
<dbReference type="AlphaFoldDB" id="A0AA35CK79"/>
<gene>
    <name evidence="7" type="ORF">caldi_19000</name>
</gene>
<evidence type="ECO:0000313" key="7">
    <source>
        <dbReference type="EMBL" id="BDG60810.1"/>
    </source>
</evidence>
<name>A0AA35CK79_9FIRM</name>
<reference evidence="7" key="1">
    <citation type="submission" date="2022-03" db="EMBL/GenBank/DDBJ databases">
        <title>Complete genome sequence of Caldinitratiruptor microaerophilus.</title>
        <authorList>
            <person name="Mukaiyama R."/>
            <person name="Nishiyama T."/>
            <person name="Ueda K."/>
        </authorList>
    </citation>
    <scope>NUCLEOTIDE SEQUENCE</scope>
    <source>
        <strain evidence="7">JCM 16183</strain>
    </source>
</reference>
<keyword evidence="8" id="KW-1185">Reference proteome</keyword>
<keyword evidence="3" id="KW-0378">Hydrolase</keyword>
<feature type="domain" description="MPN" evidence="6">
    <location>
        <begin position="22"/>
        <end position="144"/>
    </location>
</feature>
<dbReference type="PANTHER" id="PTHR34858">
    <property type="entry name" value="CYSO-CYSTEINE PEPTIDASE"/>
    <property type="match status" value="1"/>
</dbReference>
<evidence type="ECO:0000256" key="2">
    <source>
        <dbReference type="ARBA" id="ARBA00022723"/>
    </source>
</evidence>
<dbReference type="SMART" id="SM00232">
    <property type="entry name" value="JAB_MPN"/>
    <property type="match status" value="1"/>
</dbReference>
<evidence type="ECO:0000256" key="3">
    <source>
        <dbReference type="ARBA" id="ARBA00022801"/>
    </source>
</evidence>
<dbReference type="KEGG" id="cmic:caldi_19000"/>
<evidence type="ECO:0000259" key="6">
    <source>
        <dbReference type="PROSITE" id="PS50249"/>
    </source>
</evidence>
<dbReference type="GO" id="GO:0008235">
    <property type="term" value="F:metalloexopeptidase activity"/>
    <property type="evidence" value="ECO:0007669"/>
    <property type="project" value="TreeGrafter"/>
</dbReference>
<proteinExistence type="predicted"/>
<accession>A0AA35CK79</accession>
<dbReference type="Proteomes" id="UP001163687">
    <property type="component" value="Chromosome"/>
</dbReference>
<organism evidence="7 8">
    <name type="scientific">Caldinitratiruptor microaerophilus</name>
    <dbReference type="NCBI Taxonomy" id="671077"/>
    <lineage>
        <taxon>Bacteria</taxon>
        <taxon>Bacillati</taxon>
        <taxon>Bacillota</taxon>
        <taxon>Clostridia</taxon>
        <taxon>Eubacteriales</taxon>
        <taxon>Symbiobacteriaceae</taxon>
        <taxon>Caldinitratiruptor</taxon>
    </lineage>
</organism>
<dbReference type="PROSITE" id="PS50249">
    <property type="entry name" value="MPN"/>
    <property type="match status" value="1"/>
</dbReference>
<keyword evidence="2" id="KW-0479">Metal-binding</keyword>
<dbReference type="Gene3D" id="3.40.140.10">
    <property type="entry name" value="Cytidine Deaminase, domain 2"/>
    <property type="match status" value="1"/>
</dbReference>
<dbReference type="InterPro" id="IPR028090">
    <property type="entry name" value="JAB_dom_prok"/>
</dbReference>
<evidence type="ECO:0000256" key="5">
    <source>
        <dbReference type="ARBA" id="ARBA00023049"/>
    </source>
</evidence>
<keyword evidence="4" id="KW-0862">Zinc</keyword>
<dbReference type="GO" id="GO:0006508">
    <property type="term" value="P:proteolysis"/>
    <property type="evidence" value="ECO:0007669"/>
    <property type="project" value="UniProtKB-KW"/>
</dbReference>
<dbReference type="InterPro" id="IPR000555">
    <property type="entry name" value="JAMM/MPN+_dom"/>
</dbReference>
<dbReference type="GO" id="GO:0008270">
    <property type="term" value="F:zinc ion binding"/>
    <property type="evidence" value="ECO:0007669"/>
    <property type="project" value="TreeGrafter"/>
</dbReference>
<dbReference type="EMBL" id="AP025628">
    <property type="protein sequence ID" value="BDG60810.1"/>
    <property type="molecule type" value="Genomic_DNA"/>
</dbReference>
<evidence type="ECO:0000313" key="8">
    <source>
        <dbReference type="Proteomes" id="UP001163687"/>
    </source>
</evidence>
<dbReference type="SUPFAM" id="SSF102712">
    <property type="entry name" value="JAB1/MPN domain"/>
    <property type="match status" value="1"/>
</dbReference>
<dbReference type="Pfam" id="PF14464">
    <property type="entry name" value="Prok-JAB"/>
    <property type="match status" value="1"/>
</dbReference>
<dbReference type="PANTHER" id="PTHR34858:SF1">
    <property type="entry name" value="CYSO-CYSTEINE PEPTIDASE"/>
    <property type="match status" value="1"/>
</dbReference>
<dbReference type="InterPro" id="IPR037518">
    <property type="entry name" value="MPN"/>
</dbReference>
<evidence type="ECO:0000256" key="4">
    <source>
        <dbReference type="ARBA" id="ARBA00022833"/>
    </source>
</evidence>
<dbReference type="CDD" id="cd08070">
    <property type="entry name" value="MPN_like"/>
    <property type="match status" value="1"/>
</dbReference>
<keyword evidence="5" id="KW-0482">Metalloprotease</keyword>
<sequence>MGLGSPILFRSVARAVPSRFATLTVPRILYERMVAHCREEWPKEACGIMTGKGGVARRAYALRNVHAQPAIRYQIDPADQHVAMQGVLAGQEELVAIYHSHPTTVAYPSRTDVAMARYPEAAYVIVSMAGQEPEVKAFRITDGEVAELPWRVADLAGEWVDLRWLPERE</sequence>
<dbReference type="InterPro" id="IPR051929">
    <property type="entry name" value="VirAsm_ModProt"/>
</dbReference>